<evidence type="ECO:0000313" key="1">
    <source>
        <dbReference type="EMBL" id="JAR99191.1"/>
    </source>
</evidence>
<dbReference type="AlphaFoldDB" id="A0A170XT07"/>
<feature type="non-terminal residue" evidence="1">
    <location>
        <position position="1"/>
    </location>
</feature>
<organism evidence="1">
    <name type="scientific">Triatoma infestans</name>
    <name type="common">Assassin bug</name>
    <dbReference type="NCBI Taxonomy" id="30076"/>
    <lineage>
        <taxon>Eukaryota</taxon>
        <taxon>Metazoa</taxon>
        <taxon>Ecdysozoa</taxon>
        <taxon>Arthropoda</taxon>
        <taxon>Hexapoda</taxon>
        <taxon>Insecta</taxon>
        <taxon>Pterygota</taxon>
        <taxon>Neoptera</taxon>
        <taxon>Paraneoptera</taxon>
        <taxon>Hemiptera</taxon>
        <taxon>Heteroptera</taxon>
        <taxon>Panheteroptera</taxon>
        <taxon>Cimicomorpha</taxon>
        <taxon>Reduviidae</taxon>
        <taxon>Triatominae</taxon>
        <taxon>Triatoma</taxon>
    </lineage>
</organism>
<name>A0A170XT07_TRIIF</name>
<sequence length="84" mass="10178">CYTPFWRQELSPQQIKENPKLADISFRYANYCITFISARIMEQFIRVTCELENGNIYKDYFAFVHLNLTKTYANRKKYKKLTYS</sequence>
<proteinExistence type="predicted"/>
<reference evidence="1" key="1">
    <citation type="submission" date="2016-04" db="EMBL/GenBank/DDBJ databases">
        <authorList>
            <person name="Calderon-Fernandez G.M.Sr."/>
        </authorList>
    </citation>
    <scope>NUCLEOTIDE SEQUENCE</scope>
    <source>
        <strain evidence="1">Int1</strain>
        <tissue evidence="1">Integument</tissue>
    </source>
</reference>
<dbReference type="EMBL" id="GEMB01004071">
    <property type="protein sequence ID" value="JAR99191.1"/>
    <property type="molecule type" value="Transcribed_RNA"/>
</dbReference>
<protein>
    <submittedName>
        <fullName evidence="1">Uncharacterized protein</fullName>
    </submittedName>
</protein>
<accession>A0A170XT07</accession>
<reference evidence="1" key="2">
    <citation type="journal article" date="2017" name="J. Med. Entomol.">
        <title>Transcriptome Analysis of the Triatoma infestans (Hemiptera: Reduviidae) Integument.</title>
        <authorList>
            <person name="Calderon-Fernandez G.M."/>
            <person name="Moriconi D.E."/>
            <person name="Dulbecco A.B."/>
            <person name="Juarez M.P."/>
        </authorList>
    </citation>
    <scope>NUCLEOTIDE SEQUENCE</scope>
    <source>
        <strain evidence="1">Int1</strain>
        <tissue evidence="1">Integument</tissue>
    </source>
</reference>